<accession>A0A3A1R890</accession>
<reference evidence="1 2" key="1">
    <citation type="submission" date="2018-09" db="EMBL/GenBank/DDBJ databases">
        <title>Bacillus saliacetes sp. nov., isolated from Thai shrimp paste (Ka-pi).</title>
        <authorList>
            <person name="Daroonpunt R."/>
            <person name="Tanasupawat S."/>
            <person name="Yiamsombut S."/>
        </authorList>
    </citation>
    <scope>NUCLEOTIDE SEQUENCE [LARGE SCALE GENOMIC DNA]</scope>
    <source>
        <strain evidence="1 2">SKP7-4</strain>
    </source>
</reference>
<dbReference type="RefSeq" id="WP_119546035.1">
    <property type="nucleotide sequence ID" value="NZ_QXIR01000006.1"/>
</dbReference>
<evidence type="ECO:0000313" key="2">
    <source>
        <dbReference type="Proteomes" id="UP000265801"/>
    </source>
</evidence>
<keyword evidence="2" id="KW-1185">Reference proteome</keyword>
<evidence type="ECO:0000313" key="1">
    <source>
        <dbReference type="EMBL" id="RIW36031.1"/>
    </source>
</evidence>
<gene>
    <name evidence="1" type="ORF">D3H55_06110</name>
</gene>
<dbReference type="OrthoDB" id="1912389at2"/>
<dbReference type="AlphaFoldDB" id="A0A3A1R890"/>
<comment type="caution">
    <text evidence="1">The sequence shown here is derived from an EMBL/GenBank/DDBJ whole genome shotgun (WGS) entry which is preliminary data.</text>
</comment>
<dbReference type="Proteomes" id="UP000265801">
    <property type="component" value="Unassembled WGS sequence"/>
</dbReference>
<organism evidence="1 2">
    <name type="scientific">Bacillus salacetis</name>
    <dbReference type="NCBI Taxonomy" id="2315464"/>
    <lineage>
        <taxon>Bacteria</taxon>
        <taxon>Bacillati</taxon>
        <taxon>Bacillota</taxon>
        <taxon>Bacilli</taxon>
        <taxon>Bacillales</taxon>
        <taxon>Bacillaceae</taxon>
        <taxon>Bacillus</taxon>
    </lineage>
</organism>
<protein>
    <submittedName>
        <fullName evidence="1">Uncharacterized protein</fullName>
    </submittedName>
</protein>
<proteinExistence type="predicted"/>
<sequence length="65" mass="7313">MEENHKPSVKLIGEDGNIFSILGRVSRALKEDGKEEQVKEVSERVMASSSYGEALQIIMEYVEVE</sequence>
<name>A0A3A1R890_9BACI</name>
<dbReference type="EMBL" id="QXIR01000006">
    <property type="protein sequence ID" value="RIW36031.1"/>
    <property type="molecule type" value="Genomic_DNA"/>
</dbReference>